<name>A0A8E2E8W7_9PEZI</name>
<dbReference type="EMBL" id="KV745013">
    <property type="protein sequence ID" value="OCK79286.1"/>
    <property type="molecule type" value="Genomic_DNA"/>
</dbReference>
<reference evidence="1 2" key="1">
    <citation type="journal article" date="2016" name="Nat. Commun.">
        <title>Ectomycorrhizal ecology is imprinted in the genome of the dominant symbiotic fungus Cenococcum geophilum.</title>
        <authorList>
            <consortium name="DOE Joint Genome Institute"/>
            <person name="Peter M."/>
            <person name="Kohler A."/>
            <person name="Ohm R.A."/>
            <person name="Kuo A."/>
            <person name="Krutzmann J."/>
            <person name="Morin E."/>
            <person name="Arend M."/>
            <person name="Barry K.W."/>
            <person name="Binder M."/>
            <person name="Choi C."/>
            <person name="Clum A."/>
            <person name="Copeland A."/>
            <person name="Grisel N."/>
            <person name="Haridas S."/>
            <person name="Kipfer T."/>
            <person name="LaButti K."/>
            <person name="Lindquist E."/>
            <person name="Lipzen A."/>
            <person name="Maire R."/>
            <person name="Meier B."/>
            <person name="Mihaltcheva S."/>
            <person name="Molinier V."/>
            <person name="Murat C."/>
            <person name="Poggeler S."/>
            <person name="Quandt C.A."/>
            <person name="Sperisen C."/>
            <person name="Tritt A."/>
            <person name="Tisserant E."/>
            <person name="Crous P.W."/>
            <person name="Henrissat B."/>
            <person name="Nehls U."/>
            <person name="Egli S."/>
            <person name="Spatafora J.W."/>
            <person name="Grigoriev I.V."/>
            <person name="Martin F.M."/>
        </authorList>
    </citation>
    <scope>NUCLEOTIDE SEQUENCE [LARGE SCALE GENOMIC DNA]</scope>
    <source>
        <strain evidence="1 2">CBS 459.81</strain>
    </source>
</reference>
<keyword evidence="2" id="KW-1185">Reference proteome</keyword>
<dbReference type="Proteomes" id="UP000250266">
    <property type="component" value="Unassembled WGS sequence"/>
</dbReference>
<accession>A0A8E2E8W7</accession>
<sequence>MMAIPTMGFFIGCRELLPISHLSFTLMTFPSQYFARSFSPKQLLWQRKSALSRQTLTSPTTDLTVHIQLPIRDSPRIHQL</sequence>
<evidence type="ECO:0000313" key="2">
    <source>
        <dbReference type="Proteomes" id="UP000250266"/>
    </source>
</evidence>
<proteinExistence type="predicted"/>
<evidence type="ECO:0000313" key="1">
    <source>
        <dbReference type="EMBL" id="OCK79286.1"/>
    </source>
</evidence>
<organism evidence="1 2">
    <name type="scientific">Lepidopterella palustris CBS 459.81</name>
    <dbReference type="NCBI Taxonomy" id="1314670"/>
    <lineage>
        <taxon>Eukaryota</taxon>
        <taxon>Fungi</taxon>
        <taxon>Dikarya</taxon>
        <taxon>Ascomycota</taxon>
        <taxon>Pezizomycotina</taxon>
        <taxon>Dothideomycetes</taxon>
        <taxon>Pleosporomycetidae</taxon>
        <taxon>Mytilinidiales</taxon>
        <taxon>Argynnaceae</taxon>
        <taxon>Lepidopterella</taxon>
    </lineage>
</organism>
<protein>
    <submittedName>
        <fullName evidence="1">Uncharacterized protein</fullName>
    </submittedName>
</protein>
<dbReference type="AlphaFoldDB" id="A0A8E2E8W7"/>
<gene>
    <name evidence="1" type="ORF">K432DRAFT_72260</name>
</gene>